<reference evidence="2 3" key="1">
    <citation type="submission" date="2014-03" db="EMBL/GenBank/DDBJ databases">
        <title>Genomics of Bifidobacteria.</title>
        <authorList>
            <person name="Ventura M."/>
            <person name="Milani C."/>
            <person name="Lugli G.A."/>
        </authorList>
    </citation>
    <scope>NUCLEOTIDE SEQUENCE [LARGE SCALE GENOMIC DNA]</scope>
    <source>
        <strain evidence="2 3">DSM 23968</strain>
    </source>
</reference>
<organism evidence="2 3">
    <name type="scientific">Bifidobacterium stellenboschense</name>
    <dbReference type="NCBI Taxonomy" id="762211"/>
    <lineage>
        <taxon>Bacteria</taxon>
        <taxon>Bacillati</taxon>
        <taxon>Actinomycetota</taxon>
        <taxon>Actinomycetes</taxon>
        <taxon>Bifidobacteriales</taxon>
        <taxon>Bifidobacteriaceae</taxon>
        <taxon>Bifidobacterium</taxon>
    </lineage>
</organism>
<dbReference type="OrthoDB" id="3240416at2"/>
<proteinExistence type="predicted"/>
<keyword evidence="1" id="KW-0479">Metal-binding</keyword>
<dbReference type="GO" id="GO:0046872">
    <property type="term" value="F:metal ion binding"/>
    <property type="evidence" value="ECO:0007669"/>
    <property type="project" value="UniProtKB-KW"/>
</dbReference>
<protein>
    <submittedName>
        <fullName evidence="2">Uncharacterized protein</fullName>
    </submittedName>
</protein>
<name>A0A087DQN1_9BIFI</name>
<dbReference type="STRING" id="762211.BSTEL_0642"/>
<evidence type="ECO:0000313" key="3">
    <source>
        <dbReference type="Proteomes" id="UP000029004"/>
    </source>
</evidence>
<dbReference type="Proteomes" id="UP000029004">
    <property type="component" value="Unassembled WGS sequence"/>
</dbReference>
<dbReference type="RefSeq" id="WP_034527623.1">
    <property type="nucleotide sequence ID" value="NZ_JGZP01000011.1"/>
</dbReference>
<evidence type="ECO:0000313" key="2">
    <source>
        <dbReference type="EMBL" id="KFI97831.1"/>
    </source>
</evidence>
<keyword evidence="3" id="KW-1185">Reference proteome</keyword>
<evidence type="ECO:0000256" key="1">
    <source>
        <dbReference type="ARBA" id="ARBA00022723"/>
    </source>
</evidence>
<gene>
    <name evidence="2" type="ORF">BSTEL_0642</name>
</gene>
<dbReference type="AlphaFoldDB" id="A0A087DQN1"/>
<sequence length="74" mass="8684">MTLTFEPDYWAMAREWHCPQCGRPLRMTHTRQNHTGRDSYRIRCTDPRHYLGPWKATEQAAYMAAKAQLDGETA</sequence>
<dbReference type="EMBL" id="JGZP01000011">
    <property type="protein sequence ID" value="KFI97831.1"/>
    <property type="molecule type" value="Genomic_DNA"/>
</dbReference>
<comment type="caution">
    <text evidence="2">The sequence shown here is derived from an EMBL/GenBank/DDBJ whole genome shotgun (WGS) entry which is preliminary data.</text>
</comment>
<accession>A0A087DQN1</accession>
<dbReference type="InterPro" id="IPR018527">
    <property type="entry name" value="Rubredoxin_Fe_BS"/>
</dbReference>
<dbReference type="PROSITE" id="PS00202">
    <property type="entry name" value="RUBREDOXIN"/>
    <property type="match status" value="1"/>
</dbReference>